<evidence type="ECO:0000313" key="3">
    <source>
        <dbReference type="EMBL" id="MEK8049173.1"/>
    </source>
</evidence>
<protein>
    <submittedName>
        <fullName evidence="3">IS1595 family transposase</fullName>
    </submittedName>
</protein>
<proteinExistence type="predicted"/>
<feature type="compositionally biased region" description="Basic and acidic residues" evidence="1">
    <location>
        <begin position="9"/>
        <end position="19"/>
    </location>
</feature>
<dbReference type="SMART" id="SM01126">
    <property type="entry name" value="DDE_Tnp_IS1595"/>
    <property type="match status" value="1"/>
</dbReference>
<name>A0ABU9CBP2_9BURK</name>
<feature type="compositionally biased region" description="Basic and acidic residues" evidence="1">
    <location>
        <begin position="396"/>
        <end position="412"/>
    </location>
</feature>
<gene>
    <name evidence="3" type="ORF">AACH10_02875</name>
</gene>
<dbReference type="RefSeq" id="WP_341408844.1">
    <property type="nucleotide sequence ID" value="NZ_JBBUTH010000001.1"/>
</dbReference>
<dbReference type="InterPro" id="IPR024445">
    <property type="entry name" value="Tnp_ISXO2-like"/>
</dbReference>
<feature type="domain" description="ISXO2-like transposase" evidence="2">
    <location>
        <begin position="167"/>
        <end position="356"/>
    </location>
</feature>
<feature type="region of interest" description="Disordered" evidence="1">
    <location>
        <begin position="183"/>
        <end position="231"/>
    </location>
</feature>
<evidence type="ECO:0000259" key="2">
    <source>
        <dbReference type="SMART" id="SM01126"/>
    </source>
</evidence>
<keyword evidence="4" id="KW-1185">Reference proteome</keyword>
<dbReference type="Pfam" id="PF12762">
    <property type="entry name" value="DDE_Tnp_IS1595"/>
    <property type="match status" value="1"/>
</dbReference>
<dbReference type="InterPro" id="IPR024442">
    <property type="entry name" value="Transposase_Zn_ribbon"/>
</dbReference>
<comment type="caution">
    <text evidence="3">The sequence shown here is derived from an EMBL/GenBank/DDBJ whole genome shotgun (WGS) entry which is preliminary data.</text>
</comment>
<dbReference type="NCBIfam" id="NF033547">
    <property type="entry name" value="transpos_IS1595"/>
    <property type="match status" value="1"/>
</dbReference>
<reference evidence="3 4" key="1">
    <citation type="submission" date="2024-04" db="EMBL/GenBank/DDBJ databases">
        <title>Novel species of the genus Ideonella isolated from streams.</title>
        <authorList>
            <person name="Lu H."/>
        </authorList>
    </citation>
    <scope>NUCLEOTIDE SEQUENCE [LARGE SCALE GENOMIC DNA]</scope>
    <source>
        <strain evidence="3 4">DXS22W</strain>
    </source>
</reference>
<feature type="compositionally biased region" description="Basic and acidic residues" evidence="1">
    <location>
        <begin position="192"/>
        <end position="206"/>
    </location>
</feature>
<feature type="region of interest" description="Disordered" evidence="1">
    <location>
        <begin position="1"/>
        <end position="28"/>
    </location>
</feature>
<dbReference type="Pfam" id="PF12760">
    <property type="entry name" value="Zn_ribbon_IS1595"/>
    <property type="match status" value="1"/>
</dbReference>
<dbReference type="Proteomes" id="UP001365405">
    <property type="component" value="Unassembled WGS sequence"/>
</dbReference>
<evidence type="ECO:0000313" key="4">
    <source>
        <dbReference type="Proteomes" id="UP001365405"/>
    </source>
</evidence>
<organism evidence="3 4">
    <name type="scientific">Pseudaquabacterium inlustre</name>
    <dbReference type="NCBI Taxonomy" id="2984192"/>
    <lineage>
        <taxon>Bacteria</taxon>
        <taxon>Pseudomonadati</taxon>
        <taxon>Pseudomonadota</taxon>
        <taxon>Betaproteobacteria</taxon>
        <taxon>Burkholderiales</taxon>
        <taxon>Sphaerotilaceae</taxon>
        <taxon>Pseudaquabacterium</taxon>
    </lineage>
</organism>
<evidence type="ECO:0000256" key="1">
    <source>
        <dbReference type="SAM" id="MobiDB-lite"/>
    </source>
</evidence>
<dbReference type="EMBL" id="JBBUTH010000001">
    <property type="protein sequence ID" value="MEK8049173.1"/>
    <property type="molecule type" value="Genomic_DNA"/>
</dbReference>
<feature type="region of interest" description="Disordered" evidence="1">
    <location>
        <begin position="396"/>
        <end position="418"/>
    </location>
</feature>
<accession>A0ABU9CBP2</accession>
<sequence length="418" mass="46940">MPAGSSPADAKDSAKDGAKRKNFPLRGRTGTAAHHLKAHITDIGTEFLEKLTPREAVMFMAEASWGSTTFMPCPHCGSLDEHYFRAKELRWKCTSCGKTFSVTSGTVLADRKLPLTKILKMALSWANGASGKPALQLRRDWQVSYTTVFTLAHKLREGLLRGFNIGILAGVQEMDGADQLGRRYKEKRNKPRGGDRQKPTIPEHLRAPTVDPDTGEILGPPKPPKFDKAAKQPEDRRLMLVIRQRGLARGRGAVATRVGIALTESRTTVTTMATRYASSESHIMTDEDPSYSRFATLFAEHRTVNHSQAYSDRKGTNNNQAESFNWRMKRLVRGIYLNPSVKYLLDYAGEAAWREDTRRLSVGDRLKHLLKAVMGVGLSRWWRNYSHGHHREEELLLEGAREAGTRGKEKGWKPKPPR</sequence>